<evidence type="ECO:0000313" key="2">
    <source>
        <dbReference type="Proteomes" id="UP000004994"/>
    </source>
</evidence>
<dbReference type="AlphaFoldDB" id="A0A3Q7HK12"/>
<organism evidence="1">
    <name type="scientific">Solanum lycopersicum</name>
    <name type="common">Tomato</name>
    <name type="synonym">Lycopersicon esculentum</name>
    <dbReference type="NCBI Taxonomy" id="4081"/>
    <lineage>
        <taxon>Eukaryota</taxon>
        <taxon>Viridiplantae</taxon>
        <taxon>Streptophyta</taxon>
        <taxon>Embryophyta</taxon>
        <taxon>Tracheophyta</taxon>
        <taxon>Spermatophyta</taxon>
        <taxon>Magnoliopsida</taxon>
        <taxon>eudicotyledons</taxon>
        <taxon>Gunneridae</taxon>
        <taxon>Pentapetalae</taxon>
        <taxon>asterids</taxon>
        <taxon>lamiids</taxon>
        <taxon>Solanales</taxon>
        <taxon>Solanaceae</taxon>
        <taxon>Solanoideae</taxon>
        <taxon>Solaneae</taxon>
        <taxon>Solanum</taxon>
        <taxon>Solanum subgen. Lycopersicon</taxon>
    </lineage>
</organism>
<dbReference type="Gramene" id="Solyc08g006254.1.1">
    <property type="protein sequence ID" value="Solyc08g006254.1.1"/>
    <property type="gene ID" value="Solyc08g006254.1"/>
</dbReference>
<reference evidence="1" key="2">
    <citation type="submission" date="2019-01" db="UniProtKB">
        <authorList>
            <consortium name="EnsemblPlants"/>
        </authorList>
    </citation>
    <scope>IDENTIFICATION</scope>
    <source>
        <strain evidence="1">cv. Heinz 1706</strain>
    </source>
</reference>
<dbReference type="InParanoid" id="A0A3Q7HK12"/>
<proteinExistence type="predicted"/>
<dbReference type="Proteomes" id="UP000004994">
    <property type="component" value="Chromosome 8"/>
</dbReference>
<dbReference type="EnsemblPlants" id="Solyc08g006254.1.1">
    <property type="protein sequence ID" value="Solyc08g006254.1.1"/>
    <property type="gene ID" value="Solyc08g006254.1"/>
</dbReference>
<keyword evidence="2" id="KW-1185">Reference proteome</keyword>
<protein>
    <submittedName>
        <fullName evidence="1">Uncharacterized protein</fullName>
    </submittedName>
</protein>
<reference evidence="1" key="1">
    <citation type="journal article" date="2012" name="Nature">
        <title>The tomato genome sequence provides insights into fleshy fruit evolution.</title>
        <authorList>
            <consortium name="Tomato Genome Consortium"/>
        </authorList>
    </citation>
    <scope>NUCLEOTIDE SEQUENCE [LARGE SCALE GENOMIC DNA]</scope>
    <source>
        <strain evidence="1">cv. Heinz 1706</strain>
    </source>
</reference>
<evidence type="ECO:0000313" key="1">
    <source>
        <dbReference type="EnsemblPlants" id="Solyc08g006254.1.1"/>
    </source>
</evidence>
<accession>A0A3Q7HK12</accession>
<sequence>MDNRMHRQGLDRRPRKNLTFLTSKYGSPLKWCAIAHENRRNEAYARFGARLTLQMGRTSRDGQPQGLDGRPRKNLAFLTSESGSTKKWCAIAHENRRNEAYARFGARLTLQMGRTSRGGQPYA</sequence>
<name>A0A3Q7HK12_SOLLC</name>